<reference evidence="3 4" key="1">
    <citation type="submission" date="2017-10" db="EMBL/GenBank/DDBJ databases">
        <title>Comparative genomics in systemic dimorphic fungi from Ajellomycetaceae.</title>
        <authorList>
            <person name="Munoz J.F."/>
            <person name="Mcewen J.G."/>
            <person name="Clay O.K."/>
            <person name="Cuomo C.A."/>
        </authorList>
    </citation>
    <scope>NUCLEOTIDE SEQUENCE [LARGE SCALE GENOMIC DNA]</scope>
    <source>
        <strain evidence="3 4">UAMH7299</strain>
    </source>
</reference>
<feature type="compositionally biased region" description="Low complexity" evidence="1">
    <location>
        <begin position="271"/>
        <end position="286"/>
    </location>
</feature>
<dbReference type="STRING" id="1447883.A0A2B7X907"/>
<dbReference type="SMART" id="SM00353">
    <property type="entry name" value="HLH"/>
    <property type="match status" value="1"/>
</dbReference>
<keyword evidence="4" id="KW-1185">Reference proteome</keyword>
<feature type="region of interest" description="Disordered" evidence="1">
    <location>
        <begin position="343"/>
        <end position="368"/>
    </location>
</feature>
<dbReference type="Proteomes" id="UP000224634">
    <property type="component" value="Unassembled WGS sequence"/>
</dbReference>
<dbReference type="PANTHER" id="PTHR46266">
    <property type="entry name" value="TRANSCRIPTION FACTOR TT8"/>
    <property type="match status" value="1"/>
</dbReference>
<feature type="compositionally biased region" description="Low complexity" evidence="1">
    <location>
        <begin position="345"/>
        <end position="355"/>
    </location>
</feature>
<dbReference type="SUPFAM" id="SSF47459">
    <property type="entry name" value="HLH, helix-loop-helix DNA-binding domain"/>
    <property type="match status" value="1"/>
</dbReference>
<dbReference type="PROSITE" id="PS50888">
    <property type="entry name" value="BHLH"/>
    <property type="match status" value="1"/>
</dbReference>
<dbReference type="Gene3D" id="4.10.280.10">
    <property type="entry name" value="Helix-loop-helix DNA-binding domain"/>
    <property type="match status" value="1"/>
</dbReference>
<gene>
    <name evidence="3" type="ORF">AJ80_08347</name>
</gene>
<dbReference type="OrthoDB" id="690068at2759"/>
<feature type="region of interest" description="Disordered" evidence="1">
    <location>
        <begin position="230"/>
        <end position="326"/>
    </location>
</feature>
<protein>
    <recommendedName>
        <fullName evidence="2">BHLH domain-containing protein</fullName>
    </recommendedName>
</protein>
<feature type="region of interest" description="Disordered" evidence="1">
    <location>
        <begin position="1"/>
        <end position="170"/>
    </location>
</feature>
<feature type="region of interest" description="Disordered" evidence="1">
    <location>
        <begin position="396"/>
        <end position="430"/>
    </location>
</feature>
<dbReference type="InterPro" id="IPR011598">
    <property type="entry name" value="bHLH_dom"/>
</dbReference>
<dbReference type="EMBL" id="PDNA01000188">
    <property type="protein sequence ID" value="PGH05379.1"/>
    <property type="molecule type" value="Genomic_DNA"/>
</dbReference>
<sequence length="430" mass="45648">MSKPRLPLTPASSLDIAAQDKDKVGPAASPGEMYFALPPAAIPDAPGALGAGSTRHRSHPQHPPLSPISPDVHAATQDASNAASSTRPTTRQRSGTKRSAAEFNLPPPPTRTRKIIQMKPKIQQQEEADRNNTDATAAAGATTTTTTTSSSTSKKKQNAGATTAAGRKIARKTAHSLIERRRRSKMNEEFNTLKNMIPACKGQEMHKLAILQASIDYVNYLERCISDLKANSTSNGGDSTPTSPTSFQATRHPSYSSMQEDNPPHNHNHNHPASLSTSPSIHPSSLEVSPAFSAQEDTDLPRRPYENLPNILPSPALGPNVSPPSPPYVIPLDPQLRGTGFTTFSQHSNSSSGGQSWTGFSSQQTRHVEGEDMDVDREASAALLMLNVDRRVGDFGGGASNSSTSRGANAGGGGVGRRKMGMSVQDLLSS</sequence>
<feature type="compositionally biased region" description="Polar residues" evidence="1">
    <location>
        <begin position="77"/>
        <end position="93"/>
    </location>
</feature>
<dbReference type="GO" id="GO:0046983">
    <property type="term" value="F:protein dimerization activity"/>
    <property type="evidence" value="ECO:0007669"/>
    <property type="project" value="InterPro"/>
</dbReference>
<evidence type="ECO:0000313" key="3">
    <source>
        <dbReference type="EMBL" id="PGH05379.1"/>
    </source>
</evidence>
<organism evidence="3 4">
    <name type="scientific">Polytolypa hystricis (strain UAMH7299)</name>
    <dbReference type="NCBI Taxonomy" id="1447883"/>
    <lineage>
        <taxon>Eukaryota</taxon>
        <taxon>Fungi</taxon>
        <taxon>Dikarya</taxon>
        <taxon>Ascomycota</taxon>
        <taxon>Pezizomycotina</taxon>
        <taxon>Eurotiomycetes</taxon>
        <taxon>Eurotiomycetidae</taxon>
        <taxon>Onygenales</taxon>
        <taxon>Onygenales incertae sedis</taxon>
        <taxon>Polytolypa</taxon>
    </lineage>
</organism>
<comment type="caution">
    <text evidence="3">The sequence shown here is derived from an EMBL/GenBank/DDBJ whole genome shotgun (WGS) entry which is preliminary data.</text>
</comment>
<evidence type="ECO:0000313" key="4">
    <source>
        <dbReference type="Proteomes" id="UP000224634"/>
    </source>
</evidence>
<accession>A0A2B7X907</accession>
<proteinExistence type="predicted"/>
<dbReference type="PANTHER" id="PTHR46266:SF4">
    <property type="entry name" value="TRANSCRIPTION FACTOR TT8"/>
    <property type="match status" value="1"/>
</dbReference>
<dbReference type="Pfam" id="PF00010">
    <property type="entry name" value="HLH"/>
    <property type="match status" value="1"/>
</dbReference>
<dbReference type="CDD" id="cd00083">
    <property type="entry name" value="bHLH_SF"/>
    <property type="match status" value="1"/>
</dbReference>
<name>A0A2B7X907_POLH7</name>
<evidence type="ECO:0000256" key="1">
    <source>
        <dbReference type="SAM" id="MobiDB-lite"/>
    </source>
</evidence>
<feature type="domain" description="BHLH" evidence="2">
    <location>
        <begin position="170"/>
        <end position="221"/>
    </location>
</feature>
<evidence type="ECO:0000259" key="2">
    <source>
        <dbReference type="PROSITE" id="PS50888"/>
    </source>
</evidence>
<feature type="compositionally biased region" description="Polar residues" evidence="1">
    <location>
        <begin position="230"/>
        <end position="260"/>
    </location>
</feature>
<dbReference type="AlphaFoldDB" id="A0A2B7X907"/>
<feature type="compositionally biased region" description="Low complexity" evidence="1">
    <location>
        <begin position="133"/>
        <end position="152"/>
    </location>
</feature>
<dbReference type="InterPro" id="IPR036638">
    <property type="entry name" value="HLH_DNA-bd_sf"/>
</dbReference>